<dbReference type="Proteomes" id="UP000774935">
    <property type="component" value="Unassembled WGS sequence"/>
</dbReference>
<evidence type="ECO:0000313" key="2">
    <source>
        <dbReference type="Proteomes" id="UP000774935"/>
    </source>
</evidence>
<reference evidence="1 2" key="1">
    <citation type="submission" date="2021-07" db="EMBL/GenBank/DDBJ databases">
        <authorList>
            <person name="Kim M.K."/>
        </authorList>
    </citation>
    <scope>NUCLEOTIDE SEQUENCE [LARGE SCALE GENOMIC DNA]</scope>
    <source>
        <strain evidence="1 2">HLY7-15</strain>
    </source>
</reference>
<name>A0ABS6X677_9BACT</name>
<evidence type="ECO:0008006" key="3">
    <source>
        <dbReference type="Google" id="ProtNLM"/>
    </source>
</evidence>
<keyword evidence="2" id="KW-1185">Reference proteome</keyword>
<organism evidence="1 2">
    <name type="scientific">Pontibacter populi</name>
    <dbReference type="NCBI Taxonomy" id="890055"/>
    <lineage>
        <taxon>Bacteria</taxon>
        <taxon>Pseudomonadati</taxon>
        <taxon>Bacteroidota</taxon>
        <taxon>Cytophagia</taxon>
        <taxon>Cytophagales</taxon>
        <taxon>Hymenobacteraceae</taxon>
        <taxon>Pontibacter</taxon>
    </lineage>
</organism>
<dbReference type="EMBL" id="JAHWXQ010000001">
    <property type="protein sequence ID" value="MBW3363502.1"/>
    <property type="molecule type" value="Genomic_DNA"/>
</dbReference>
<protein>
    <recommendedName>
        <fullName evidence="3">Outer membrane protein beta-barrel domain-containing protein</fullName>
    </recommendedName>
</protein>
<sequence length="217" mass="23365">MKAFKASLLVLACFVLVPIVGVAQEVDISLKARVTGFAGRFGDTYAAIGYEPSLLIKPSEKPWAGGLSYSRNILAFDNNSDMKAGMSILNTHFGAEATVARYFHPFAYALLGLRFMSYEKDDFSSESSSGFTSVSLGYGARAGLQIGGKKWRFEGSIEYLSGTTSRYLTPESFSRATQEGGAYRNYTSLTSINGVTVAAGIVYIIDLGSNSSDQTID</sequence>
<gene>
    <name evidence="1" type="ORF">KYK27_00475</name>
</gene>
<proteinExistence type="predicted"/>
<evidence type="ECO:0000313" key="1">
    <source>
        <dbReference type="EMBL" id="MBW3363502.1"/>
    </source>
</evidence>
<dbReference type="RefSeq" id="WP_199108120.1">
    <property type="nucleotide sequence ID" value="NZ_JAHWXQ010000001.1"/>
</dbReference>
<comment type="caution">
    <text evidence="1">The sequence shown here is derived from an EMBL/GenBank/DDBJ whole genome shotgun (WGS) entry which is preliminary data.</text>
</comment>
<accession>A0ABS6X677</accession>